<dbReference type="EMBL" id="JBHSJH010000003">
    <property type="protein sequence ID" value="MFC4893100.1"/>
    <property type="molecule type" value="Genomic_DNA"/>
</dbReference>
<evidence type="ECO:0000313" key="3">
    <source>
        <dbReference type="EMBL" id="MFC4893100.1"/>
    </source>
</evidence>
<comment type="caution">
    <text evidence="3">The sequence shown here is derived from an EMBL/GenBank/DDBJ whole genome shotgun (WGS) entry which is preliminary data.</text>
</comment>
<proteinExistence type="predicted"/>
<protein>
    <submittedName>
        <fullName evidence="3">DedA family protein</fullName>
    </submittedName>
</protein>
<keyword evidence="1" id="KW-0812">Transmembrane</keyword>
<dbReference type="RefSeq" id="WP_119330919.1">
    <property type="nucleotide sequence ID" value="NZ_JBHSJH010000003.1"/>
</dbReference>
<feature type="domain" description="VTT" evidence="2">
    <location>
        <begin position="25"/>
        <end position="145"/>
    </location>
</feature>
<feature type="transmembrane region" description="Helical" evidence="1">
    <location>
        <begin position="95"/>
        <end position="118"/>
    </location>
</feature>
<organism evidence="3 4">
    <name type="scientific">Pseudofrancisella aestuarii</name>
    <dbReference type="NCBI Taxonomy" id="2670347"/>
    <lineage>
        <taxon>Bacteria</taxon>
        <taxon>Pseudomonadati</taxon>
        <taxon>Pseudomonadota</taxon>
        <taxon>Gammaproteobacteria</taxon>
        <taxon>Thiotrichales</taxon>
        <taxon>Francisellaceae</taxon>
        <taxon>Pseudofrancisella</taxon>
    </lineage>
</organism>
<dbReference type="Proteomes" id="UP001595926">
    <property type="component" value="Unassembled WGS sequence"/>
</dbReference>
<keyword evidence="4" id="KW-1185">Reference proteome</keyword>
<dbReference type="Pfam" id="PF09335">
    <property type="entry name" value="VTT_dom"/>
    <property type="match status" value="1"/>
</dbReference>
<gene>
    <name evidence="3" type="ORF">ACFPDQ_08570</name>
</gene>
<evidence type="ECO:0000256" key="1">
    <source>
        <dbReference type="SAM" id="Phobius"/>
    </source>
</evidence>
<evidence type="ECO:0000259" key="2">
    <source>
        <dbReference type="Pfam" id="PF09335"/>
    </source>
</evidence>
<accession>A0ABV9TD72</accession>
<sequence>MSHEFWDMIVHWGYLAVFIGVMVEGEIFLIVVGIATAVGLLHYPLVILASGLGAVLHDNTVFTISRIAGEKILLKRPSWNEKVNKSLRLLDKYDYWAILSIRFLYGLRTITIFVVGISKIKRLKFFAFDFLSSFVWSFIYITIGYFSGHAVLRAFSHFHLGKWIKEHKFISFVILLFISTIVFCIFKIVKRTKRSK</sequence>
<feature type="transmembrane region" description="Helical" evidence="1">
    <location>
        <begin position="168"/>
        <end position="189"/>
    </location>
</feature>
<name>A0ABV9TD72_9GAMM</name>
<dbReference type="PANTHER" id="PTHR42709:SF2">
    <property type="entry name" value="INNER MEMBRANE PROTEIN YOHD"/>
    <property type="match status" value="1"/>
</dbReference>
<keyword evidence="1" id="KW-0472">Membrane</keyword>
<evidence type="ECO:0000313" key="4">
    <source>
        <dbReference type="Proteomes" id="UP001595926"/>
    </source>
</evidence>
<reference evidence="4" key="1">
    <citation type="journal article" date="2019" name="Int. J. Syst. Evol. Microbiol.">
        <title>The Global Catalogue of Microorganisms (GCM) 10K type strain sequencing project: providing services to taxonomists for standard genome sequencing and annotation.</title>
        <authorList>
            <consortium name="The Broad Institute Genomics Platform"/>
            <consortium name="The Broad Institute Genome Sequencing Center for Infectious Disease"/>
            <person name="Wu L."/>
            <person name="Ma J."/>
        </authorList>
    </citation>
    <scope>NUCLEOTIDE SEQUENCE [LARGE SCALE GENOMIC DNA]</scope>
    <source>
        <strain evidence="4">CGMCC 1.13718</strain>
    </source>
</reference>
<keyword evidence="1" id="KW-1133">Transmembrane helix</keyword>
<dbReference type="InterPro" id="IPR051311">
    <property type="entry name" value="DedA_domain"/>
</dbReference>
<feature type="transmembrane region" description="Helical" evidence="1">
    <location>
        <begin position="125"/>
        <end position="148"/>
    </location>
</feature>
<dbReference type="InterPro" id="IPR032816">
    <property type="entry name" value="VTT_dom"/>
</dbReference>
<dbReference type="PANTHER" id="PTHR42709">
    <property type="entry name" value="ALKALINE PHOSPHATASE LIKE PROTEIN"/>
    <property type="match status" value="1"/>
</dbReference>
<feature type="transmembrane region" description="Helical" evidence="1">
    <location>
        <begin position="12"/>
        <end position="43"/>
    </location>
</feature>